<dbReference type="EMBL" id="JACYCD010000052">
    <property type="protein sequence ID" value="KAF8705966.1"/>
    <property type="molecule type" value="Genomic_DNA"/>
</dbReference>
<dbReference type="SMART" id="SM00066">
    <property type="entry name" value="GAL4"/>
    <property type="match status" value="1"/>
</dbReference>
<gene>
    <name evidence="7" type="ORF">RHS03_04916</name>
</gene>
<proteinExistence type="predicted"/>
<keyword evidence="7" id="KW-0238">DNA-binding</keyword>
<keyword evidence="2" id="KW-0479">Metal-binding</keyword>
<dbReference type="PANTHER" id="PTHR47338">
    <property type="entry name" value="ZN(II)2CYS6 TRANSCRIPTION FACTOR (EUROFUNG)-RELATED"/>
    <property type="match status" value="1"/>
</dbReference>
<evidence type="ECO:0000256" key="4">
    <source>
        <dbReference type="ARBA" id="ARBA00023163"/>
    </source>
</evidence>
<dbReference type="InterPro" id="IPR036864">
    <property type="entry name" value="Zn2-C6_fun-type_DNA-bd_sf"/>
</dbReference>
<evidence type="ECO:0000256" key="5">
    <source>
        <dbReference type="ARBA" id="ARBA00023242"/>
    </source>
</evidence>
<dbReference type="GO" id="GO:0003677">
    <property type="term" value="F:DNA binding"/>
    <property type="evidence" value="ECO:0007669"/>
    <property type="project" value="UniProtKB-KW"/>
</dbReference>
<sequence length="513" mass="55890">MSTSTNTRQSRGRACLSCHFRKKRCDGEQPTCGLCARSLLVCEYPPAPPAPERRPTGPSRIQALESRVRELEAVLNDMDIEASQPSSPSSPPCSSLIDPHSGEVVDWLQDILRPTLIINRRQYNLYLDTTTLKSPPRPLLHAMNLIACHIISLSANADTHPSLQELEELKRVLLKNVHNGIHMSLENAQDLVAGVVCAPALAAQYLLQAGKLAEAHWLSSTAIRFAVSCGLHTIVGHQLVGGNGDNSSSRGITSSEPVGTLLVPASNAREHHDRSMAWWLAFATDGMVEIVAKLPSALRPELRVCIGDVDSELGRIRRIITPFPLMEDAYEQGANQASPGLSISELFLGNDSEVQDPSMNSIFSMRLKSMAFVTVAGLLSDGANLFQRIDQSISRFIESLPSSAYHKSTHAAVSSENDDSVKSNMVLAHMLAYLAKIRLYSISPEFSQNRLHTALLVGRLASQLNIIPDANVATLITRCCSEALHIISPPGTAYDIQLPEAASLRLLLDLLVR</sequence>
<evidence type="ECO:0000259" key="6">
    <source>
        <dbReference type="PROSITE" id="PS50048"/>
    </source>
</evidence>
<dbReference type="CDD" id="cd00067">
    <property type="entry name" value="GAL4"/>
    <property type="match status" value="1"/>
</dbReference>
<dbReference type="SUPFAM" id="SSF57701">
    <property type="entry name" value="Zn2/Cys6 DNA-binding domain"/>
    <property type="match status" value="1"/>
</dbReference>
<evidence type="ECO:0000256" key="1">
    <source>
        <dbReference type="ARBA" id="ARBA00004123"/>
    </source>
</evidence>
<feature type="domain" description="Zn(2)-C6 fungal-type" evidence="6">
    <location>
        <begin position="14"/>
        <end position="44"/>
    </location>
</feature>
<feature type="non-terminal residue" evidence="7">
    <location>
        <position position="513"/>
    </location>
</feature>
<dbReference type="Proteomes" id="UP000602905">
    <property type="component" value="Unassembled WGS sequence"/>
</dbReference>
<keyword evidence="4" id="KW-0804">Transcription</keyword>
<dbReference type="Pfam" id="PF00172">
    <property type="entry name" value="Zn_clus"/>
    <property type="match status" value="1"/>
</dbReference>
<evidence type="ECO:0000256" key="2">
    <source>
        <dbReference type="ARBA" id="ARBA00022723"/>
    </source>
</evidence>
<dbReference type="PANTHER" id="PTHR47338:SF29">
    <property type="entry name" value="ZN(2)-C6 FUNGAL-TYPE DOMAIN-CONTAINING PROTEIN"/>
    <property type="match status" value="1"/>
</dbReference>
<dbReference type="GO" id="GO:0005634">
    <property type="term" value="C:nucleus"/>
    <property type="evidence" value="ECO:0007669"/>
    <property type="project" value="UniProtKB-SubCell"/>
</dbReference>
<dbReference type="CDD" id="cd12148">
    <property type="entry name" value="fungal_TF_MHR"/>
    <property type="match status" value="1"/>
</dbReference>
<dbReference type="Gene3D" id="4.10.240.10">
    <property type="entry name" value="Zn(2)-C6 fungal-type DNA-binding domain"/>
    <property type="match status" value="1"/>
</dbReference>
<dbReference type="GO" id="GO:0008270">
    <property type="term" value="F:zinc ion binding"/>
    <property type="evidence" value="ECO:0007669"/>
    <property type="project" value="InterPro"/>
</dbReference>
<keyword evidence="3" id="KW-0805">Transcription regulation</keyword>
<evidence type="ECO:0000313" key="7">
    <source>
        <dbReference type="EMBL" id="KAF8705966.1"/>
    </source>
</evidence>
<evidence type="ECO:0000256" key="3">
    <source>
        <dbReference type="ARBA" id="ARBA00023015"/>
    </source>
</evidence>
<protein>
    <submittedName>
        <fullName evidence="7">GAL4-like Zn(II)2Cys6 (Or C6 zinc) binuclear cluster DNA-binding domain</fullName>
    </submittedName>
</protein>
<evidence type="ECO:0000313" key="8">
    <source>
        <dbReference type="Proteomes" id="UP000602905"/>
    </source>
</evidence>
<dbReference type="InterPro" id="IPR001138">
    <property type="entry name" value="Zn2Cys6_DnaBD"/>
</dbReference>
<keyword evidence="5" id="KW-0539">Nucleus</keyword>
<name>A0A8H7LWN6_9AGAM</name>
<comment type="caution">
    <text evidence="7">The sequence shown here is derived from an EMBL/GenBank/DDBJ whole genome shotgun (WGS) entry which is preliminary data.</text>
</comment>
<reference evidence="7" key="1">
    <citation type="submission" date="2020-09" db="EMBL/GenBank/DDBJ databases">
        <title>Comparative genome analyses of four rice-infecting Rhizoctonia solani isolates reveal extensive enrichment of homogalacturonan modification genes.</title>
        <authorList>
            <person name="Lee D.-Y."/>
            <person name="Jeon J."/>
            <person name="Kim K.-T."/>
            <person name="Cheong K."/>
            <person name="Song H."/>
            <person name="Choi G."/>
            <person name="Ko J."/>
            <person name="Opiyo S.O."/>
            <person name="Zuo S."/>
            <person name="Madhav S."/>
            <person name="Lee Y.-H."/>
            <person name="Wang G.-L."/>
        </authorList>
    </citation>
    <scope>NUCLEOTIDE SEQUENCE</scope>
    <source>
        <strain evidence="7">AG1-IA WGL</strain>
    </source>
</reference>
<organism evidence="7 8">
    <name type="scientific">Rhizoctonia solani</name>
    <dbReference type="NCBI Taxonomy" id="456999"/>
    <lineage>
        <taxon>Eukaryota</taxon>
        <taxon>Fungi</taxon>
        <taxon>Dikarya</taxon>
        <taxon>Basidiomycota</taxon>
        <taxon>Agaricomycotina</taxon>
        <taxon>Agaricomycetes</taxon>
        <taxon>Cantharellales</taxon>
        <taxon>Ceratobasidiaceae</taxon>
        <taxon>Rhizoctonia</taxon>
    </lineage>
</organism>
<dbReference type="PROSITE" id="PS50048">
    <property type="entry name" value="ZN2_CY6_FUNGAL_2"/>
    <property type="match status" value="1"/>
</dbReference>
<accession>A0A8H7LWN6</accession>
<dbReference type="AlphaFoldDB" id="A0A8H7LWN6"/>
<dbReference type="GO" id="GO:0000981">
    <property type="term" value="F:DNA-binding transcription factor activity, RNA polymerase II-specific"/>
    <property type="evidence" value="ECO:0007669"/>
    <property type="project" value="InterPro"/>
</dbReference>
<dbReference type="OrthoDB" id="2123952at2759"/>
<dbReference type="PROSITE" id="PS00463">
    <property type="entry name" value="ZN2_CY6_FUNGAL_1"/>
    <property type="match status" value="1"/>
</dbReference>
<comment type="subcellular location">
    <subcellularLocation>
        <location evidence="1">Nucleus</location>
    </subcellularLocation>
</comment>
<dbReference type="InterPro" id="IPR050815">
    <property type="entry name" value="TF_fung"/>
</dbReference>